<keyword evidence="3" id="KW-0808">Transferase</keyword>
<dbReference type="Gene3D" id="3.30.420.10">
    <property type="entry name" value="Ribonuclease H-like superfamily/Ribonuclease H"/>
    <property type="match status" value="1"/>
</dbReference>
<accession>A0A5B6VKJ9</accession>
<keyword evidence="3" id="KW-0548">Nucleotidyltransferase</keyword>
<dbReference type="GO" id="GO:0004523">
    <property type="term" value="F:RNA-DNA hybrid ribonuclease activity"/>
    <property type="evidence" value="ECO:0007669"/>
    <property type="project" value="InterPro"/>
</dbReference>
<dbReference type="CDD" id="cd06222">
    <property type="entry name" value="RNase_H_like"/>
    <property type="match status" value="1"/>
</dbReference>
<dbReference type="InterPro" id="IPR026960">
    <property type="entry name" value="RVT-Znf"/>
</dbReference>
<gene>
    <name evidence="3" type="ORF">EPI10_015423</name>
</gene>
<evidence type="ECO:0000313" key="3">
    <source>
        <dbReference type="EMBL" id="KAA3469656.1"/>
    </source>
</evidence>
<dbReference type="SUPFAM" id="SSF53098">
    <property type="entry name" value="Ribonuclease H-like"/>
    <property type="match status" value="1"/>
</dbReference>
<dbReference type="EMBL" id="SMMG02000006">
    <property type="protein sequence ID" value="KAA3469656.1"/>
    <property type="molecule type" value="Genomic_DNA"/>
</dbReference>
<evidence type="ECO:0000259" key="1">
    <source>
        <dbReference type="Pfam" id="PF13456"/>
    </source>
</evidence>
<proteinExistence type="predicted"/>
<dbReference type="Pfam" id="PF13966">
    <property type="entry name" value="zf-RVT"/>
    <property type="match status" value="1"/>
</dbReference>
<reference evidence="3" key="1">
    <citation type="submission" date="2019-08" db="EMBL/GenBank/DDBJ databases">
        <authorList>
            <person name="Liu F."/>
        </authorList>
    </citation>
    <scope>NUCLEOTIDE SEQUENCE [LARGE SCALE GENOMIC DNA]</scope>
    <source>
        <strain evidence="3">PA1801</strain>
        <tissue evidence="3">Leaf</tissue>
    </source>
</reference>
<dbReference type="InterPro" id="IPR036397">
    <property type="entry name" value="RNaseH_sf"/>
</dbReference>
<dbReference type="GO" id="GO:0003676">
    <property type="term" value="F:nucleic acid binding"/>
    <property type="evidence" value="ECO:0007669"/>
    <property type="project" value="InterPro"/>
</dbReference>
<comment type="caution">
    <text evidence="3">The sequence shown here is derived from an EMBL/GenBank/DDBJ whole genome shotgun (WGS) entry which is preliminary data.</text>
</comment>
<dbReference type="Pfam" id="PF13456">
    <property type="entry name" value="RVT_3"/>
    <property type="match status" value="1"/>
</dbReference>
<feature type="domain" description="Reverse transcriptase zinc-binding" evidence="2">
    <location>
        <begin position="327"/>
        <end position="419"/>
    </location>
</feature>
<keyword evidence="4" id="KW-1185">Reference proteome</keyword>
<sequence length="592" mass="66968">MRVARKEGFIRGAKASINGPEITHLLFADDCILFGEAINRGTEFLKNILQVYESCSGQSVNFSKSTVFYSPNTIEVNNDVVSKLLGVRTATNPEKYLGLPNMNLVDQILMRIEGWSNGFLSQGGKEVFIKAVLQAIPTYAMSCFLLPNSLCRTMESIFAKFWWEKGKGRRGIHWCQWSQLCRPKTEGGLGFRNLAQFNVALLAKQGWRFLTNPNSLVTRVFKAKYFPRSDFINSQLGNKTSYVWRSIWAAKGVLEKCLIWKVGTGTSISIYSDVWVPSQVNSRLLTTVDGSNLNKVAELIDSQSREWNREIPHEDFLAWSGEHSGEFSVKSTYKLLQSFDPRAYAVQNVYKDFYRKLWLIDLPTKVKINAWKASWNYLPTRANLFYKKLTADALCPRCGVAAKTIDHLFRECPLSVEVWSHIPDTENSWQRPPRQVVKINFDGAFDKDSHQSASGIVARNSEGKVIVSSTSLHEKVDSAFAAEAIACRDVVQLGINMQKEDIIVKGDLLTVIKKCRKAALDKSQIGAFINDIHQMKAEIKKLIFDCTLRSANNLAHILATETLKEKEEKYLIGGVPYYAESHMRNESLQEPD</sequence>
<dbReference type="GO" id="GO:0003964">
    <property type="term" value="F:RNA-directed DNA polymerase activity"/>
    <property type="evidence" value="ECO:0007669"/>
    <property type="project" value="UniProtKB-KW"/>
</dbReference>
<protein>
    <submittedName>
        <fullName evidence="3">Reverse transcriptase</fullName>
    </submittedName>
</protein>
<keyword evidence="3" id="KW-0695">RNA-directed DNA polymerase</keyword>
<feature type="domain" description="RNase H type-1" evidence="1">
    <location>
        <begin position="440"/>
        <end position="561"/>
    </location>
</feature>
<dbReference type="InterPro" id="IPR002156">
    <property type="entry name" value="RNaseH_domain"/>
</dbReference>
<evidence type="ECO:0000313" key="4">
    <source>
        <dbReference type="Proteomes" id="UP000325315"/>
    </source>
</evidence>
<evidence type="ECO:0000259" key="2">
    <source>
        <dbReference type="Pfam" id="PF13966"/>
    </source>
</evidence>
<organism evidence="3 4">
    <name type="scientific">Gossypium australe</name>
    <dbReference type="NCBI Taxonomy" id="47621"/>
    <lineage>
        <taxon>Eukaryota</taxon>
        <taxon>Viridiplantae</taxon>
        <taxon>Streptophyta</taxon>
        <taxon>Embryophyta</taxon>
        <taxon>Tracheophyta</taxon>
        <taxon>Spermatophyta</taxon>
        <taxon>Magnoliopsida</taxon>
        <taxon>eudicotyledons</taxon>
        <taxon>Gunneridae</taxon>
        <taxon>Pentapetalae</taxon>
        <taxon>rosids</taxon>
        <taxon>malvids</taxon>
        <taxon>Malvales</taxon>
        <taxon>Malvaceae</taxon>
        <taxon>Malvoideae</taxon>
        <taxon>Gossypium</taxon>
    </lineage>
</organism>
<name>A0A5B6VKJ9_9ROSI</name>
<dbReference type="PANTHER" id="PTHR33116:SF86">
    <property type="entry name" value="REVERSE TRANSCRIPTASE DOMAIN-CONTAINING PROTEIN"/>
    <property type="match status" value="1"/>
</dbReference>
<dbReference type="InterPro" id="IPR044730">
    <property type="entry name" value="RNase_H-like_dom_plant"/>
</dbReference>
<dbReference type="OrthoDB" id="817163at2759"/>
<dbReference type="InterPro" id="IPR012337">
    <property type="entry name" value="RNaseH-like_sf"/>
</dbReference>
<dbReference type="PANTHER" id="PTHR33116">
    <property type="entry name" value="REVERSE TRANSCRIPTASE ZINC-BINDING DOMAIN-CONTAINING PROTEIN-RELATED-RELATED"/>
    <property type="match status" value="1"/>
</dbReference>
<dbReference type="Proteomes" id="UP000325315">
    <property type="component" value="Unassembled WGS sequence"/>
</dbReference>
<dbReference type="AlphaFoldDB" id="A0A5B6VKJ9"/>